<dbReference type="CDD" id="cd01948">
    <property type="entry name" value="EAL"/>
    <property type="match status" value="1"/>
</dbReference>
<evidence type="ECO:0000313" key="6">
    <source>
        <dbReference type="Proteomes" id="UP000260812"/>
    </source>
</evidence>
<evidence type="ECO:0000313" key="7">
    <source>
        <dbReference type="Proteomes" id="UP000261166"/>
    </source>
</evidence>
<reference evidence="5 7" key="1">
    <citation type="submission" date="2018-08" db="EMBL/GenBank/DDBJ databases">
        <title>A genome reference for cultivated species of the human gut microbiota.</title>
        <authorList>
            <person name="Zou Y."/>
            <person name="Xue W."/>
            <person name="Luo G."/>
        </authorList>
    </citation>
    <scope>NUCLEOTIDE SEQUENCE [LARGE SCALE GENOMIC DNA]</scope>
    <source>
        <strain evidence="5 7">AF26-4BH</strain>
        <strain evidence="4">TF05-5AC</strain>
    </source>
</reference>
<dbReference type="InterPro" id="IPR050706">
    <property type="entry name" value="Cyclic-di-GMP_PDE-like"/>
</dbReference>
<organism evidence="5 7">
    <name type="scientific">Eisenbergiella massiliensis</name>
    <dbReference type="NCBI Taxonomy" id="1720294"/>
    <lineage>
        <taxon>Bacteria</taxon>
        <taxon>Bacillati</taxon>
        <taxon>Bacillota</taxon>
        <taxon>Clostridia</taxon>
        <taxon>Lachnospirales</taxon>
        <taxon>Lachnospiraceae</taxon>
        <taxon>Eisenbergiella</taxon>
    </lineage>
</organism>
<keyword evidence="1" id="KW-0472">Membrane</keyword>
<dbReference type="Pfam" id="PF00563">
    <property type="entry name" value="EAL"/>
    <property type="match status" value="1"/>
</dbReference>
<protein>
    <submittedName>
        <fullName evidence="5">EAL domain-containing protein</fullName>
    </submittedName>
</protein>
<comment type="caution">
    <text evidence="5">The sequence shown here is derived from an EMBL/GenBank/DDBJ whole genome shotgun (WGS) entry which is preliminary data.</text>
</comment>
<dbReference type="Gene3D" id="3.20.20.450">
    <property type="entry name" value="EAL domain"/>
    <property type="match status" value="1"/>
</dbReference>
<dbReference type="PROSITE" id="PS50883">
    <property type="entry name" value="EAL"/>
    <property type="match status" value="1"/>
</dbReference>
<gene>
    <name evidence="5" type="ORF">DWY69_28205</name>
    <name evidence="4" type="ORF">DXC51_16585</name>
</gene>
<evidence type="ECO:0000313" key="4">
    <source>
        <dbReference type="EMBL" id="RGE58519.1"/>
    </source>
</evidence>
<feature type="transmembrane region" description="Helical" evidence="1">
    <location>
        <begin position="30"/>
        <end position="52"/>
    </location>
</feature>
<dbReference type="NCBIfam" id="TIGR00254">
    <property type="entry name" value="GGDEF"/>
    <property type="match status" value="1"/>
</dbReference>
<dbReference type="Pfam" id="PF00990">
    <property type="entry name" value="GGDEF"/>
    <property type="match status" value="1"/>
</dbReference>
<dbReference type="CDD" id="cd01949">
    <property type="entry name" value="GGDEF"/>
    <property type="match status" value="1"/>
</dbReference>
<feature type="transmembrane region" description="Helical" evidence="1">
    <location>
        <begin position="307"/>
        <end position="333"/>
    </location>
</feature>
<dbReference type="PANTHER" id="PTHR33121">
    <property type="entry name" value="CYCLIC DI-GMP PHOSPHODIESTERASE PDEF"/>
    <property type="match status" value="1"/>
</dbReference>
<dbReference type="InterPro" id="IPR043128">
    <property type="entry name" value="Rev_trsase/Diguanyl_cyclase"/>
</dbReference>
<dbReference type="InterPro" id="IPR001633">
    <property type="entry name" value="EAL_dom"/>
</dbReference>
<evidence type="ECO:0000256" key="1">
    <source>
        <dbReference type="SAM" id="Phobius"/>
    </source>
</evidence>
<keyword evidence="1" id="KW-1133">Transmembrane helix</keyword>
<keyword evidence="6" id="KW-1185">Reference proteome</keyword>
<sequence length="769" mass="87802">MHNKYIHGKAKYHSLLEKTMKEDRNLKKQIIVAVSVAAGILTALVLTAVLAFETLSRAQKNEAERYLDEVTEQYRNTMIKQIEGNLQTLEALATIIGNNIMDMDKVMDILETENYQNDFIRMGFVKPDGRGDLVDMQGVRVENVYLGEEAFIREALAGSSSVSDTLPDNFGEGYVNCYAVPVYKNGELIGALTAANSSETFAEIINQPIFSGNAYLHIINEQGDFIIRSAHQILEEGDIRSIFESAILGISDKEEILPKLQEGAKFFSQFTYNKIKYWMFFTPIGKNGWYILCMVPRSALNANFVKMTRMIICIFAVIILLLVLLFSYIYIIIRGSRNAMQRMAYYDQLTGLYNKARFMELASAKLEKDSNYALVLLDIANFKFVNELFGYQKGDYLLQHVANTCNQMLQEEEFCCRDNSDRFALLLHYSGKEALTDRLKQLVDTIASCQLDDVQEYHILCNCGVKIIESFSNKINVDVFWDRANLALKNAKGYHDSTTVFYGDGLHDKEVKRNEIEQCMHAALDNREFKMYLQPKVLLNTSAVCGAEALVRWIRPDGSLIYPDEFIPVFEQNGFITDLDMYMLEEACAFLKRLEKNGYADICISVNQSRILFYKADYLNEIQRIIHKYHCDPSRIILEVTEGITMDNLDEMKVLVRELHKMGFAVSMDDFGSGYSSLNILKELDIDELKLDRVFLSDTAEKEKRDIIMKNIITLARELQITTVTEGVEDAAQAEFIHSIHCDIGQGYYFAKPMPEDAFELFIAGKTEE</sequence>
<feature type="domain" description="EAL" evidence="2">
    <location>
        <begin position="513"/>
        <end position="767"/>
    </location>
</feature>
<dbReference type="OrthoDB" id="9805474at2"/>
<dbReference type="CDD" id="cd12912">
    <property type="entry name" value="PDC2_MCP_like"/>
    <property type="match status" value="1"/>
</dbReference>
<dbReference type="SUPFAM" id="SSF141868">
    <property type="entry name" value="EAL domain-like"/>
    <property type="match status" value="1"/>
</dbReference>
<dbReference type="GO" id="GO:0071111">
    <property type="term" value="F:cyclic-guanylate-specific phosphodiesterase activity"/>
    <property type="evidence" value="ECO:0007669"/>
    <property type="project" value="InterPro"/>
</dbReference>
<dbReference type="PANTHER" id="PTHR33121:SF71">
    <property type="entry name" value="OXYGEN SENSOR PROTEIN DOSP"/>
    <property type="match status" value="1"/>
</dbReference>
<evidence type="ECO:0000259" key="3">
    <source>
        <dbReference type="PROSITE" id="PS50887"/>
    </source>
</evidence>
<dbReference type="InterPro" id="IPR035919">
    <property type="entry name" value="EAL_sf"/>
</dbReference>
<proteinExistence type="predicted"/>
<dbReference type="SMART" id="SM00267">
    <property type="entry name" value="GGDEF"/>
    <property type="match status" value="1"/>
</dbReference>
<dbReference type="AlphaFoldDB" id="A0A3E3I9N4"/>
<evidence type="ECO:0000259" key="2">
    <source>
        <dbReference type="PROSITE" id="PS50883"/>
    </source>
</evidence>
<evidence type="ECO:0000313" key="5">
    <source>
        <dbReference type="EMBL" id="RGE63779.1"/>
    </source>
</evidence>
<dbReference type="InterPro" id="IPR029787">
    <property type="entry name" value="Nucleotide_cyclase"/>
</dbReference>
<dbReference type="Gene3D" id="3.30.450.20">
    <property type="entry name" value="PAS domain"/>
    <property type="match status" value="1"/>
</dbReference>
<dbReference type="Proteomes" id="UP000260812">
    <property type="component" value="Unassembled WGS sequence"/>
</dbReference>
<feature type="domain" description="GGDEF" evidence="3">
    <location>
        <begin position="370"/>
        <end position="504"/>
    </location>
</feature>
<dbReference type="Gene3D" id="3.30.70.270">
    <property type="match status" value="1"/>
</dbReference>
<keyword evidence="1" id="KW-0812">Transmembrane</keyword>
<name>A0A3E3I9N4_9FIRM</name>
<dbReference type="EMBL" id="QVLV01000011">
    <property type="protein sequence ID" value="RGE58519.1"/>
    <property type="molecule type" value="Genomic_DNA"/>
</dbReference>
<dbReference type="EMBL" id="QVLU01000044">
    <property type="protein sequence ID" value="RGE63779.1"/>
    <property type="molecule type" value="Genomic_DNA"/>
</dbReference>
<dbReference type="InterPro" id="IPR000160">
    <property type="entry name" value="GGDEF_dom"/>
</dbReference>
<accession>A0A3E3I9N4</accession>
<dbReference type="SUPFAM" id="SSF55073">
    <property type="entry name" value="Nucleotide cyclase"/>
    <property type="match status" value="1"/>
</dbReference>
<dbReference type="Proteomes" id="UP000261166">
    <property type="component" value="Unassembled WGS sequence"/>
</dbReference>
<dbReference type="PROSITE" id="PS50887">
    <property type="entry name" value="GGDEF"/>
    <property type="match status" value="1"/>
</dbReference>
<dbReference type="SMART" id="SM00052">
    <property type="entry name" value="EAL"/>
    <property type="match status" value="1"/>
</dbReference>